<keyword evidence="4" id="KW-0677">Repeat</keyword>
<dbReference type="SUPFAM" id="SSF101898">
    <property type="entry name" value="NHL repeat"/>
    <property type="match status" value="1"/>
</dbReference>
<feature type="compositionally biased region" description="Pro residues" evidence="9">
    <location>
        <begin position="154"/>
        <end position="164"/>
    </location>
</feature>
<dbReference type="CDD" id="cd14961">
    <property type="entry name" value="NHL_TRIM32_like"/>
    <property type="match status" value="1"/>
</dbReference>
<reference evidence="12" key="1">
    <citation type="journal article" date="2006" name="Science">
        <title>Ancient noncoding elements conserved in the human genome.</title>
        <authorList>
            <person name="Venkatesh B."/>
            <person name="Kirkness E.F."/>
            <person name="Loh Y.H."/>
            <person name="Halpern A.L."/>
            <person name="Lee A.P."/>
            <person name="Johnson J."/>
            <person name="Dandona N."/>
            <person name="Viswanathan L.D."/>
            <person name="Tay A."/>
            <person name="Venter J.C."/>
            <person name="Strausberg R.L."/>
            <person name="Brenner S."/>
        </authorList>
    </citation>
    <scope>NUCLEOTIDE SEQUENCE [LARGE SCALE GENOMIC DNA]</scope>
</reference>
<keyword evidence="3" id="KW-0479">Metal-binding</keyword>
<dbReference type="PANTHER" id="PTHR24104">
    <property type="entry name" value="E3 UBIQUITIN-PROTEIN LIGASE NHLRC1-RELATED"/>
    <property type="match status" value="1"/>
</dbReference>
<reference evidence="11" key="5">
    <citation type="submission" date="2025-09" db="UniProtKB">
        <authorList>
            <consortium name="Ensembl"/>
        </authorList>
    </citation>
    <scope>IDENTIFICATION</scope>
</reference>
<organism evidence="11 12">
    <name type="scientific">Callorhinchus milii</name>
    <name type="common">Ghost shark</name>
    <dbReference type="NCBI Taxonomy" id="7868"/>
    <lineage>
        <taxon>Eukaryota</taxon>
        <taxon>Metazoa</taxon>
        <taxon>Chordata</taxon>
        <taxon>Craniata</taxon>
        <taxon>Vertebrata</taxon>
        <taxon>Chondrichthyes</taxon>
        <taxon>Holocephali</taxon>
        <taxon>Chimaeriformes</taxon>
        <taxon>Callorhinchidae</taxon>
        <taxon>Callorhinchus</taxon>
    </lineage>
</organism>
<evidence type="ECO:0000256" key="4">
    <source>
        <dbReference type="ARBA" id="ARBA00022737"/>
    </source>
</evidence>
<proteinExistence type="predicted"/>
<reference evidence="12" key="2">
    <citation type="journal article" date="2007" name="PLoS Biol.">
        <title>Survey sequencing and comparative analysis of the elephant shark (Callorhinchus milii) genome.</title>
        <authorList>
            <person name="Venkatesh B."/>
            <person name="Kirkness E.F."/>
            <person name="Loh Y.H."/>
            <person name="Halpern A.L."/>
            <person name="Lee A.P."/>
            <person name="Johnson J."/>
            <person name="Dandona N."/>
            <person name="Viswanathan L.D."/>
            <person name="Tay A."/>
            <person name="Venter J.C."/>
            <person name="Strausberg R.L."/>
            <person name="Brenner S."/>
        </authorList>
    </citation>
    <scope>NUCLEOTIDE SEQUENCE [LARGE SCALE GENOMIC DNA]</scope>
</reference>
<evidence type="ECO:0000256" key="9">
    <source>
        <dbReference type="SAM" id="MobiDB-lite"/>
    </source>
</evidence>
<evidence type="ECO:0000256" key="6">
    <source>
        <dbReference type="ARBA" id="ARBA00022833"/>
    </source>
</evidence>
<dbReference type="PROSITE" id="PS50089">
    <property type="entry name" value="ZF_RING_2"/>
    <property type="match status" value="1"/>
</dbReference>
<feature type="region of interest" description="Disordered" evidence="9">
    <location>
        <begin position="132"/>
        <end position="165"/>
    </location>
</feature>
<evidence type="ECO:0000259" key="10">
    <source>
        <dbReference type="PROSITE" id="PS50089"/>
    </source>
</evidence>
<protein>
    <recommendedName>
        <fullName evidence="2">RING-type E3 ubiquitin transferase</fullName>
        <ecNumber evidence="2">2.3.2.27</ecNumber>
    </recommendedName>
</protein>
<dbReference type="EC" id="2.3.2.27" evidence="2"/>
<feature type="compositionally biased region" description="Acidic residues" evidence="9">
    <location>
        <begin position="138"/>
        <end position="147"/>
    </location>
</feature>
<dbReference type="GO" id="GO:0061630">
    <property type="term" value="F:ubiquitin protein ligase activity"/>
    <property type="evidence" value="ECO:0007669"/>
    <property type="project" value="UniProtKB-EC"/>
</dbReference>
<keyword evidence="6" id="KW-0862">Zinc</keyword>
<dbReference type="Pfam" id="PF13445">
    <property type="entry name" value="zf-RING_UBOX"/>
    <property type="match status" value="1"/>
</dbReference>
<keyword evidence="5 7" id="KW-0863">Zinc-finger</keyword>
<dbReference type="InterPro" id="IPR013083">
    <property type="entry name" value="Znf_RING/FYVE/PHD"/>
</dbReference>
<dbReference type="PROSITE" id="PS00518">
    <property type="entry name" value="ZF_RING_1"/>
    <property type="match status" value="1"/>
</dbReference>
<comment type="catalytic activity">
    <reaction evidence="1">
        <text>S-ubiquitinyl-[E2 ubiquitin-conjugating enzyme]-L-cysteine + [acceptor protein]-L-lysine = [E2 ubiquitin-conjugating enzyme]-L-cysteine + N(6)-ubiquitinyl-[acceptor protein]-L-lysine.</text>
        <dbReference type="EC" id="2.3.2.27"/>
    </reaction>
</comment>
<dbReference type="SMART" id="SM00184">
    <property type="entry name" value="RING"/>
    <property type="match status" value="1"/>
</dbReference>
<dbReference type="SUPFAM" id="SSF57850">
    <property type="entry name" value="RING/U-box"/>
    <property type="match status" value="1"/>
</dbReference>
<evidence type="ECO:0000313" key="12">
    <source>
        <dbReference type="Proteomes" id="UP000314986"/>
    </source>
</evidence>
<sequence length="448" mass="48352">MSRKRAPGDASLRMSSGLPSGGSWRLVREIEVNVLECKVCFESYSSGRRPCSLPCGHAVCRLCLAALSTGAVKLHAGSSQPDITDTASAAAAADDPGASRRLLQCPFCRKTWAACLAADCLPLLQLAELVEEEKGQEEKEEEEEEDMGSSCSQPPAPPASPAPWPRLSCQAVSGGWGQLLNPTGIALCSRSGRVVVAHDGQKRVRVFDPKKGTCLREFGSKEDIRYPLDVAVTQDGLVLVTDAGDSAVKVFTPHGRLVMTIRESLALPWGVDIGPQDQVAVADAELGSLSLLHIDFRTRTLVRNQRVCSTLRRPREVAICPATGFIHVVEHLRSQPAGSTSPVCLSTFNNQQQLIYQMDSFRLGLLNTPQLWVSGITVDGKGNVLIAEANHKAVVCLGNPQAPQYRTIISQGLSFPLGLVCIGDDTLIVLDGGDYSFKVYRDFYQTKP</sequence>
<evidence type="ECO:0000256" key="7">
    <source>
        <dbReference type="PROSITE-ProRule" id="PRU00175"/>
    </source>
</evidence>
<evidence type="ECO:0000256" key="3">
    <source>
        <dbReference type="ARBA" id="ARBA00022723"/>
    </source>
</evidence>
<feature type="repeat" description="NHL" evidence="8">
    <location>
        <begin position="174"/>
        <end position="210"/>
    </location>
</feature>
<dbReference type="Gene3D" id="2.120.10.30">
    <property type="entry name" value="TolB, C-terminal domain"/>
    <property type="match status" value="2"/>
</dbReference>
<evidence type="ECO:0000256" key="8">
    <source>
        <dbReference type="PROSITE-ProRule" id="PRU00504"/>
    </source>
</evidence>
<evidence type="ECO:0000256" key="2">
    <source>
        <dbReference type="ARBA" id="ARBA00012483"/>
    </source>
</evidence>
<dbReference type="InterPro" id="IPR050952">
    <property type="entry name" value="TRIM-NHL_E3_ligases"/>
</dbReference>
<name>A0A4W3HSJ5_CALMI</name>
<dbReference type="STRING" id="7868.ENSCMIP00000018290"/>
<dbReference type="GO" id="GO:0000209">
    <property type="term" value="P:protein polyubiquitination"/>
    <property type="evidence" value="ECO:0007669"/>
    <property type="project" value="TreeGrafter"/>
</dbReference>
<dbReference type="InterPro" id="IPR001258">
    <property type="entry name" value="NHL_repeat"/>
</dbReference>
<dbReference type="PANTHER" id="PTHR24104:SF47">
    <property type="entry name" value="E3 UBIQUITIN-PROTEIN LIGASE NHLRC1"/>
    <property type="match status" value="1"/>
</dbReference>
<evidence type="ECO:0000313" key="11">
    <source>
        <dbReference type="Ensembl" id="ENSCMIP00000018290.1"/>
    </source>
</evidence>
<evidence type="ECO:0000256" key="1">
    <source>
        <dbReference type="ARBA" id="ARBA00000900"/>
    </source>
</evidence>
<dbReference type="GO" id="GO:0043161">
    <property type="term" value="P:proteasome-mediated ubiquitin-dependent protein catabolic process"/>
    <property type="evidence" value="ECO:0007669"/>
    <property type="project" value="TreeGrafter"/>
</dbReference>
<dbReference type="InParanoid" id="A0A4W3HSJ5"/>
<dbReference type="GO" id="GO:0008270">
    <property type="term" value="F:zinc ion binding"/>
    <property type="evidence" value="ECO:0007669"/>
    <property type="project" value="UniProtKB-KW"/>
</dbReference>
<keyword evidence="12" id="KW-1185">Reference proteome</keyword>
<dbReference type="Ensembl" id="ENSCMIT00000018637.1">
    <property type="protein sequence ID" value="ENSCMIP00000018290.1"/>
    <property type="gene ID" value="ENSCMIG00000008620.1"/>
</dbReference>
<evidence type="ECO:0000256" key="5">
    <source>
        <dbReference type="ARBA" id="ARBA00022771"/>
    </source>
</evidence>
<dbReference type="InterPro" id="IPR017907">
    <property type="entry name" value="Znf_RING_CS"/>
</dbReference>
<dbReference type="Proteomes" id="UP000314986">
    <property type="component" value="Unassembled WGS sequence"/>
</dbReference>
<reference evidence="12" key="3">
    <citation type="journal article" date="2014" name="Nature">
        <title>Elephant shark genome provides unique insights into gnathostome evolution.</title>
        <authorList>
            <consortium name="International Elephant Shark Genome Sequencing Consortium"/>
            <person name="Venkatesh B."/>
            <person name="Lee A.P."/>
            <person name="Ravi V."/>
            <person name="Maurya A.K."/>
            <person name="Lian M.M."/>
            <person name="Swann J.B."/>
            <person name="Ohta Y."/>
            <person name="Flajnik M.F."/>
            <person name="Sutoh Y."/>
            <person name="Kasahara M."/>
            <person name="Hoon S."/>
            <person name="Gangu V."/>
            <person name="Roy S.W."/>
            <person name="Irimia M."/>
            <person name="Korzh V."/>
            <person name="Kondrychyn I."/>
            <person name="Lim Z.W."/>
            <person name="Tay B.H."/>
            <person name="Tohari S."/>
            <person name="Kong K.W."/>
            <person name="Ho S."/>
            <person name="Lorente-Galdos B."/>
            <person name="Quilez J."/>
            <person name="Marques-Bonet T."/>
            <person name="Raney B.J."/>
            <person name="Ingham P.W."/>
            <person name="Tay A."/>
            <person name="Hillier L.W."/>
            <person name="Minx P."/>
            <person name="Boehm T."/>
            <person name="Wilson R.K."/>
            <person name="Brenner S."/>
            <person name="Warren W.C."/>
        </authorList>
    </citation>
    <scope>NUCLEOTIDE SEQUENCE [LARGE SCALE GENOMIC DNA]</scope>
</reference>
<accession>A0A4W3HSJ5</accession>
<feature type="repeat" description="NHL" evidence="8">
    <location>
        <begin position="212"/>
        <end position="254"/>
    </location>
</feature>
<dbReference type="InterPro" id="IPR011042">
    <property type="entry name" value="6-blade_b-propeller_TolB-like"/>
</dbReference>
<dbReference type="InterPro" id="IPR027370">
    <property type="entry name" value="Znf-RING_euk"/>
</dbReference>
<dbReference type="InterPro" id="IPR001841">
    <property type="entry name" value="Znf_RING"/>
</dbReference>
<feature type="domain" description="RING-type" evidence="10">
    <location>
        <begin position="37"/>
        <end position="109"/>
    </location>
</feature>
<dbReference type="OMA" id="HHAFGGW"/>
<dbReference type="PROSITE" id="PS51125">
    <property type="entry name" value="NHL"/>
    <property type="match status" value="2"/>
</dbReference>
<dbReference type="Gene3D" id="3.30.40.10">
    <property type="entry name" value="Zinc/RING finger domain, C3HC4 (zinc finger)"/>
    <property type="match status" value="1"/>
</dbReference>
<dbReference type="GeneTree" id="ENSGT00730000111361"/>
<dbReference type="Pfam" id="PF01436">
    <property type="entry name" value="NHL"/>
    <property type="match status" value="1"/>
</dbReference>
<reference evidence="11" key="4">
    <citation type="submission" date="2025-08" db="UniProtKB">
        <authorList>
            <consortium name="Ensembl"/>
        </authorList>
    </citation>
    <scope>IDENTIFICATION</scope>
</reference>
<dbReference type="AlphaFoldDB" id="A0A4W3HSJ5"/>